<dbReference type="OrthoDB" id="1911637at2759"/>
<proteinExistence type="predicted"/>
<protein>
    <submittedName>
        <fullName evidence="1">Uncharacterized protein</fullName>
    </submittedName>
</protein>
<gene>
    <name evidence="1" type="ORF">M569_12527</name>
</gene>
<keyword evidence="2" id="KW-1185">Reference proteome</keyword>
<dbReference type="EMBL" id="AUSU01006265">
    <property type="protein sequence ID" value="EPS62264.1"/>
    <property type="molecule type" value="Genomic_DNA"/>
</dbReference>
<dbReference type="Proteomes" id="UP000015453">
    <property type="component" value="Unassembled WGS sequence"/>
</dbReference>
<evidence type="ECO:0000313" key="1">
    <source>
        <dbReference type="EMBL" id="EPS62264.1"/>
    </source>
</evidence>
<reference evidence="1 2" key="1">
    <citation type="journal article" date="2013" name="BMC Genomics">
        <title>The miniature genome of a carnivorous plant Genlisea aurea contains a low number of genes and short non-coding sequences.</title>
        <authorList>
            <person name="Leushkin E.V."/>
            <person name="Sutormin R.A."/>
            <person name="Nabieva E.R."/>
            <person name="Penin A.A."/>
            <person name="Kondrashov A.S."/>
            <person name="Logacheva M.D."/>
        </authorList>
    </citation>
    <scope>NUCLEOTIDE SEQUENCE [LARGE SCALE GENOMIC DNA]</scope>
</reference>
<evidence type="ECO:0000313" key="2">
    <source>
        <dbReference type="Proteomes" id="UP000015453"/>
    </source>
</evidence>
<name>S8C680_9LAMI</name>
<accession>S8C680</accession>
<comment type="caution">
    <text evidence="1">The sequence shown here is derived from an EMBL/GenBank/DDBJ whole genome shotgun (WGS) entry which is preliminary data.</text>
</comment>
<organism evidence="1 2">
    <name type="scientific">Genlisea aurea</name>
    <dbReference type="NCBI Taxonomy" id="192259"/>
    <lineage>
        <taxon>Eukaryota</taxon>
        <taxon>Viridiplantae</taxon>
        <taxon>Streptophyta</taxon>
        <taxon>Embryophyta</taxon>
        <taxon>Tracheophyta</taxon>
        <taxon>Spermatophyta</taxon>
        <taxon>Magnoliopsida</taxon>
        <taxon>eudicotyledons</taxon>
        <taxon>Gunneridae</taxon>
        <taxon>Pentapetalae</taxon>
        <taxon>asterids</taxon>
        <taxon>lamiids</taxon>
        <taxon>Lamiales</taxon>
        <taxon>Lentibulariaceae</taxon>
        <taxon>Genlisea</taxon>
    </lineage>
</organism>
<dbReference type="Pfam" id="PF21529">
    <property type="entry name" value="GLV1-2"/>
    <property type="match status" value="1"/>
</dbReference>
<dbReference type="InterPro" id="IPR049306">
    <property type="entry name" value="GLV1-2"/>
</dbReference>
<sequence>MKTGQPLKVIVETTSRSTTMIPKNEIDDIKKSKPSTRRLSNIVDIIGMDYASPRRKPPIHN</sequence>
<dbReference type="AlphaFoldDB" id="S8C680"/>